<evidence type="ECO:0000256" key="1">
    <source>
        <dbReference type="SAM" id="SignalP"/>
    </source>
</evidence>
<protein>
    <submittedName>
        <fullName evidence="2">Uncharacterized protein</fullName>
    </submittedName>
</protein>
<name>A0A518G8I8_9BACT</name>
<dbReference type="Proteomes" id="UP000318017">
    <property type="component" value="Chromosome"/>
</dbReference>
<evidence type="ECO:0000313" key="2">
    <source>
        <dbReference type="EMBL" id="QDV24901.1"/>
    </source>
</evidence>
<keyword evidence="1" id="KW-0732">Signal</keyword>
<proteinExistence type="predicted"/>
<dbReference type="KEGG" id="ahel:Q31a_32230"/>
<organism evidence="2 3">
    <name type="scientific">Aureliella helgolandensis</name>
    <dbReference type="NCBI Taxonomy" id="2527968"/>
    <lineage>
        <taxon>Bacteria</taxon>
        <taxon>Pseudomonadati</taxon>
        <taxon>Planctomycetota</taxon>
        <taxon>Planctomycetia</taxon>
        <taxon>Pirellulales</taxon>
        <taxon>Pirellulaceae</taxon>
        <taxon>Aureliella</taxon>
    </lineage>
</organism>
<feature type="signal peptide" evidence="1">
    <location>
        <begin position="1"/>
        <end position="20"/>
    </location>
</feature>
<sequence precursor="true">MNSKFLLRMLLGWWGCVCMPATCLQAFQVGLFGRAEPDLVATYVFNGRDEATFRADLQRQGAVQLQRLQTVVELTDQQTQKLELAIKGDVTRFFRDVGEVREQTQGVNQNDQAAMQQVWQWVMPLRERSMRGLIDEDSLYQRMLETTLNESQWALYVAYRERRRTAEAHAIILYTVSELDRLLPLMHKQRQALVELLLEQPFPRKFRPEQKAYVGFLVLGRVDSTRFEQVLDQNQSKAVERIVAGYKNFAGGLKW</sequence>
<keyword evidence="3" id="KW-1185">Reference proteome</keyword>
<accession>A0A518G8I8</accession>
<reference evidence="2 3" key="1">
    <citation type="submission" date="2019-02" db="EMBL/GenBank/DDBJ databases">
        <title>Deep-cultivation of Planctomycetes and their phenomic and genomic characterization uncovers novel biology.</title>
        <authorList>
            <person name="Wiegand S."/>
            <person name="Jogler M."/>
            <person name="Boedeker C."/>
            <person name="Pinto D."/>
            <person name="Vollmers J."/>
            <person name="Rivas-Marin E."/>
            <person name="Kohn T."/>
            <person name="Peeters S.H."/>
            <person name="Heuer A."/>
            <person name="Rast P."/>
            <person name="Oberbeckmann S."/>
            <person name="Bunk B."/>
            <person name="Jeske O."/>
            <person name="Meyerdierks A."/>
            <person name="Storesund J.E."/>
            <person name="Kallscheuer N."/>
            <person name="Luecker S."/>
            <person name="Lage O.M."/>
            <person name="Pohl T."/>
            <person name="Merkel B.J."/>
            <person name="Hornburger P."/>
            <person name="Mueller R.-W."/>
            <person name="Bruemmer F."/>
            <person name="Labrenz M."/>
            <person name="Spormann A.M."/>
            <person name="Op den Camp H."/>
            <person name="Overmann J."/>
            <person name="Amann R."/>
            <person name="Jetten M.S.M."/>
            <person name="Mascher T."/>
            <person name="Medema M.H."/>
            <person name="Devos D.P."/>
            <person name="Kaster A.-K."/>
            <person name="Ovreas L."/>
            <person name="Rohde M."/>
            <person name="Galperin M.Y."/>
            <person name="Jogler C."/>
        </authorList>
    </citation>
    <scope>NUCLEOTIDE SEQUENCE [LARGE SCALE GENOMIC DNA]</scope>
    <source>
        <strain evidence="2 3">Q31a</strain>
    </source>
</reference>
<evidence type="ECO:0000313" key="3">
    <source>
        <dbReference type="Proteomes" id="UP000318017"/>
    </source>
</evidence>
<gene>
    <name evidence="2" type="ORF">Q31a_32230</name>
</gene>
<dbReference type="AlphaFoldDB" id="A0A518G8I8"/>
<dbReference type="EMBL" id="CP036298">
    <property type="protein sequence ID" value="QDV24901.1"/>
    <property type="molecule type" value="Genomic_DNA"/>
</dbReference>
<feature type="chain" id="PRO_5021722854" evidence="1">
    <location>
        <begin position="21"/>
        <end position="255"/>
    </location>
</feature>